<dbReference type="PANTHER" id="PTHR47177:SF3">
    <property type="entry name" value="F18C1.6 PROTEIN"/>
    <property type="match status" value="1"/>
</dbReference>
<protein>
    <recommendedName>
        <fullName evidence="6">RING-type domain-containing protein</fullName>
    </recommendedName>
</protein>
<proteinExistence type="predicted"/>
<organism evidence="7 8">
    <name type="scientific">Anaeramoeba flamelloides</name>
    <dbReference type="NCBI Taxonomy" id="1746091"/>
    <lineage>
        <taxon>Eukaryota</taxon>
        <taxon>Metamonada</taxon>
        <taxon>Anaeramoebidae</taxon>
        <taxon>Anaeramoeba</taxon>
    </lineage>
</organism>
<evidence type="ECO:0000256" key="5">
    <source>
        <dbReference type="SAM" id="MobiDB-lite"/>
    </source>
</evidence>
<dbReference type="SUPFAM" id="SSF57850">
    <property type="entry name" value="RING/U-box"/>
    <property type="match status" value="1"/>
</dbReference>
<evidence type="ECO:0000256" key="3">
    <source>
        <dbReference type="ARBA" id="ARBA00022833"/>
    </source>
</evidence>
<feature type="compositionally biased region" description="Acidic residues" evidence="5">
    <location>
        <begin position="97"/>
        <end position="115"/>
    </location>
</feature>
<dbReference type="PANTHER" id="PTHR47177">
    <property type="entry name" value="F18C1.6 PROTEIN"/>
    <property type="match status" value="1"/>
</dbReference>
<keyword evidence="1" id="KW-0479">Metal-binding</keyword>
<evidence type="ECO:0000259" key="6">
    <source>
        <dbReference type="PROSITE" id="PS50089"/>
    </source>
</evidence>
<keyword evidence="2 4" id="KW-0863">Zinc-finger</keyword>
<dbReference type="Proteomes" id="UP001150062">
    <property type="component" value="Unassembled WGS sequence"/>
</dbReference>
<dbReference type="SMART" id="SM00184">
    <property type="entry name" value="RING"/>
    <property type="match status" value="1"/>
</dbReference>
<dbReference type="InterPro" id="IPR001841">
    <property type="entry name" value="Znf_RING"/>
</dbReference>
<evidence type="ECO:0000313" key="8">
    <source>
        <dbReference type="Proteomes" id="UP001150062"/>
    </source>
</evidence>
<keyword evidence="8" id="KW-1185">Reference proteome</keyword>
<gene>
    <name evidence="7" type="ORF">M0813_01131</name>
</gene>
<evidence type="ECO:0000256" key="1">
    <source>
        <dbReference type="ARBA" id="ARBA00022723"/>
    </source>
</evidence>
<evidence type="ECO:0000256" key="2">
    <source>
        <dbReference type="ARBA" id="ARBA00022771"/>
    </source>
</evidence>
<accession>A0ABQ8X104</accession>
<dbReference type="Gene3D" id="3.30.40.10">
    <property type="entry name" value="Zinc/RING finger domain, C3HC4 (zinc finger)"/>
    <property type="match status" value="1"/>
</dbReference>
<sequence length="434" mass="50983">MQSNTTQQNCCICLEKIKVRGRTSCCEHNFCFDCILKWSKIENVCPICRKSFINLYKTKRPFSFNCKIVETINVSPKKQSVKMTEEENLGSFVTSDPSDDYDSDDDDDDDDDHDGDSEHSYSDGIDLGMEIDTFHTINNQQGRCRRSSRLANVELEKKKRLEKIKKNLFHSGIHCEKKSFVESSSQNNKEKNLKNFSHNKCNTNINKKEKEKGNKKKKRNNFNDLNFFIPHINFEDEKKHSYTGNRKKSTIRPPTNERVSQLNYLVVEKRKTNNPYQKKSFQQQNLLCQKNTSKVNKLISPLRNLTNQRKRKIDFFVKNKENMKKKNERSSEKIHLKNKLRGNCNPNKQNFIIRNNKEKKTQPLNKNQLINSNTNLQALNFNNQNRIFTKRNSLNFIIATKQNTHPSSAPNYIIKQKAKKIRSLGFTQYFDKKK</sequence>
<dbReference type="Pfam" id="PF13639">
    <property type="entry name" value="zf-RING_2"/>
    <property type="match status" value="1"/>
</dbReference>
<evidence type="ECO:0000256" key="4">
    <source>
        <dbReference type="PROSITE-ProRule" id="PRU00175"/>
    </source>
</evidence>
<dbReference type="EMBL" id="JAOAOG010000346">
    <property type="protein sequence ID" value="KAJ6226162.1"/>
    <property type="molecule type" value="Genomic_DNA"/>
</dbReference>
<evidence type="ECO:0000313" key="7">
    <source>
        <dbReference type="EMBL" id="KAJ6226162.1"/>
    </source>
</evidence>
<dbReference type="InterPro" id="IPR013083">
    <property type="entry name" value="Znf_RING/FYVE/PHD"/>
</dbReference>
<comment type="caution">
    <text evidence="7">The sequence shown here is derived from an EMBL/GenBank/DDBJ whole genome shotgun (WGS) entry which is preliminary data.</text>
</comment>
<keyword evidence="3" id="KW-0862">Zinc</keyword>
<reference evidence="7" key="1">
    <citation type="submission" date="2022-08" db="EMBL/GenBank/DDBJ databases">
        <title>Novel sulfate-reducing endosymbionts in the free-living metamonad Anaeramoeba.</title>
        <authorList>
            <person name="Jerlstrom-Hultqvist J."/>
            <person name="Cepicka I."/>
            <person name="Gallot-Lavallee L."/>
            <person name="Salas-Leiva D."/>
            <person name="Curtis B.A."/>
            <person name="Zahonova K."/>
            <person name="Pipaliya S."/>
            <person name="Dacks J."/>
            <person name="Roger A.J."/>
        </authorList>
    </citation>
    <scope>NUCLEOTIDE SEQUENCE</scope>
    <source>
        <strain evidence="7">Schooner1</strain>
    </source>
</reference>
<feature type="domain" description="RING-type" evidence="6">
    <location>
        <begin position="10"/>
        <end position="49"/>
    </location>
</feature>
<name>A0ABQ8X104_9EUKA</name>
<dbReference type="PROSITE" id="PS50089">
    <property type="entry name" value="ZF_RING_2"/>
    <property type="match status" value="1"/>
</dbReference>
<feature type="region of interest" description="Disordered" evidence="5">
    <location>
        <begin position="77"/>
        <end position="122"/>
    </location>
</feature>
<dbReference type="InterPro" id="IPR017907">
    <property type="entry name" value="Znf_RING_CS"/>
</dbReference>
<dbReference type="PROSITE" id="PS00518">
    <property type="entry name" value="ZF_RING_1"/>
    <property type="match status" value="1"/>
</dbReference>